<feature type="domain" description="DUF8040" evidence="9">
    <location>
        <begin position="55"/>
        <end position="136"/>
    </location>
</feature>
<dbReference type="EMBL" id="SSTD01004414">
    <property type="protein sequence ID" value="TYK23647.1"/>
    <property type="molecule type" value="Genomic_DNA"/>
</dbReference>
<evidence type="ECO:0000256" key="5">
    <source>
        <dbReference type="ARBA" id="ARBA00022723"/>
    </source>
</evidence>
<proteinExistence type="inferred from homology"/>
<dbReference type="InterPro" id="IPR058353">
    <property type="entry name" value="DUF8040"/>
</dbReference>
<dbReference type="AlphaFoldDB" id="A0A5D3DJ42"/>
<dbReference type="GO" id="GO:0004518">
    <property type="term" value="F:nuclease activity"/>
    <property type="evidence" value="ECO:0007669"/>
    <property type="project" value="UniProtKB-KW"/>
</dbReference>
<sequence length="482" mass="55448">MDQQTLLGVLTVFTLAQRQMLLTLELLMDNNKRLPHTPSNTRHRIRQLMYFRMIHESDLVCRQSTRMDKRTFAILYHLLRNLSGLSSTKIVDVEEMVAMFLYVLAHDLKNRVIQRKFVRFSETVSRHFNLVLLAMVRLYEELIKRLVPVTNNCNDQHWKCFENYLDALDGTYIKVNVPVGDRPTFRTHSTGCPSMRKWTTSAKGAKGFLAPYRGQQYHLQEWYGAGNAPTNANEYFNMKHSSARNVIERTFGVLKGRWAIRCRKSYYPLQVQCRTILAYCLLHNLINRKMTYYDDVHDVDKGDSAYATTIASEDIHYIETTNEWSQCLNPCHEACLDEGGGGHYCGVFNELVSMVGWKSDNGTFRPGYLAQLVCMMVKKLPGCRVRATTVIDYGIKTLKQTFQAIAEMRGPACSGFGWNDEEKCIGLGGLTCRKTMYAHHDLLVLLRVGPDRVDPRGRGEVSERWMLKAYIWRSTKQTSNSG</sequence>
<keyword evidence="5" id="KW-0479">Metal-binding</keyword>
<dbReference type="Proteomes" id="UP000321947">
    <property type="component" value="Unassembled WGS sequence"/>
</dbReference>
<evidence type="ECO:0000259" key="8">
    <source>
        <dbReference type="Pfam" id="PF13359"/>
    </source>
</evidence>
<accession>A0A5D3DJ42</accession>
<dbReference type="PANTHER" id="PTHR22930:SF293">
    <property type="entry name" value="PROTEIN ALP1-LIKE"/>
    <property type="match status" value="1"/>
</dbReference>
<evidence type="ECO:0000259" key="9">
    <source>
        <dbReference type="Pfam" id="PF26138"/>
    </source>
</evidence>
<keyword evidence="7" id="KW-0539">Nucleus</keyword>
<evidence type="ECO:0000313" key="10">
    <source>
        <dbReference type="EMBL" id="TYK23647.1"/>
    </source>
</evidence>
<dbReference type="GO" id="GO:0005634">
    <property type="term" value="C:nucleus"/>
    <property type="evidence" value="ECO:0007669"/>
    <property type="project" value="UniProtKB-SubCell"/>
</dbReference>
<dbReference type="InterPro" id="IPR027806">
    <property type="entry name" value="HARBI1_dom"/>
</dbReference>
<evidence type="ECO:0000256" key="4">
    <source>
        <dbReference type="ARBA" id="ARBA00022722"/>
    </source>
</evidence>
<organism evidence="10 11">
    <name type="scientific">Cucumis melo var. makuwa</name>
    <name type="common">Oriental melon</name>
    <dbReference type="NCBI Taxonomy" id="1194695"/>
    <lineage>
        <taxon>Eukaryota</taxon>
        <taxon>Viridiplantae</taxon>
        <taxon>Streptophyta</taxon>
        <taxon>Embryophyta</taxon>
        <taxon>Tracheophyta</taxon>
        <taxon>Spermatophyta</taxon>
        <taxon>Magnoliopsida</taxon>
        <taxon>eudicotyledons</taxon>
        <taxon>Gunneridae</taxon>
        <taxon>Pentapetalae</taxon>
        <taxon>rosids</taxon>
        <taxon>fabids</taxon>
        <taxon>Cucurbitales</taxon>
        <taxon>Cucurbitaceae</taxon>
        <taxon>Benincaseae</taxon>
        <taxon>Cucumis</taxon>
    </lineage>
</organism>
<dbReference type="Pfam" id="PF26138">
    <property type="entry name" value="DUF8040"/>
    <property type="match status" value="1"/>
</dbReference>
<dbReference type="Pfam" id="PF13359">
    <property type="entry name" value="DDE_Tnp_4"/>
    <property type="match status" value="1"/>
</dbReference>
<keyword evidence="6" id="KW-0378">Hydrolase</keyword>
<dbReference type="GO" id="GO:0016787">
    <property type="term" value="F:hydrolase activity"/>
    <property type="evidence" value="ECO:0007669"/>
    <property type="project" value="UniProtKB-KW"/>
</dbReference>
<reference evidence="10 11" key="1">
    <citation type="submission" date="2019-08" db="EMBL/GenBank/DDBJ databases">
        <title>Draft genome sequences of two oriental melons (Cucumis melo L. var makuwa).</title>
        <authorList>
            <person name="Kwon S.-Y."/>
        </authorList>
    </citation>
    <scope>NUCLEOTIDE SEQUENCE [LARGE SCALE GENOMIC DNA]</scope>
    <source>
        <strain evidence="11">cv. Chang Bougi</strain>
        <tissue evidence="10">Leaf</tissue>
    </source>
</reference>
<evidence type="ECO:0000256" key="1">
    <source>
        <dbReference type="ARBA" id="ARBA00001968"/>
    </source>
</evidence>
<gene>
    <name evidence="10" type="ORF">E5676_scaffold577G00120</name>
</gene>
<name>A0A5D3DJ42_CUCMM</name>
<evidence type="ECO:0000256" key="3">
    <source>
        <dbReference type="ARBA" id="ARBA00006958"/>
    </source>
</evidence>
<dbReference type="PANTHER" id="PTHR22930">
    <property type="match status" value="1"/>
</dbReference>
<evidence type="ECO:0000313" key="11">
    <source>
        <dbReference type="Proteomes" id="UP000321947"/>
    </source>
</evidence>
<feature type="domain" description="DDE Tnp4" evidence="8">
    <location>
        <begin position="218"/>
        <end position="284"/>
    </location>
</feature>
<comment type="cofactor">
    <cofactor evidence="1">
        <name>a divalent metal cation</name>
        <dbReference type="ChEBI" id="CHEBI:60240"/>
    </cofactor>
</comment>
<comment type="similarity">
    <text evidence="3">Belongs to the HARBI1 family.</text>
</comment>
<evidence type="ECO:0000256" key="6">
    <source>
        <dbReference type="ARBA" id="ARBA00022801"/>
    </source>
</evidence>
<comment type="subcellular location">
    <subcellularLocation>
        <location evidence="2">Nucleus</location>
    </subcellularLocation>
</comment>
<keyword evidence="4" id="KW-0540">Nuclease</keyword>
<dbReference type="InterPro" id="IPR045249">
    <property type="entry name" value="HARBI1-like"/>
</dbReference>
<comment type="caution">
    <text evidence="10">The sequence shown here is derived from an EMBL/GenBank/DDBJ whole genome shotgun (WGS) entry which is preliminary data.</text>
</comment>
<evidence type="ECO:0000256" key="2">
    <source>
        <dbReference type="ARBA" id="ARBA00004123"/>
    </source>
</evidence>
<evidence type="ECO:0000256" key="7">
    <source>
        <dbReference type="ARBA" id="ARBA00023242"/>
    </source>
</evidence>
<dbReference type="GO" id="GO:0046872">
    <property type="term" value="F:metal ion binding"/>
    <property type="evidence" value="ECO:0007669"/>
    <property type="project" value="UniProtKB-KW"/>
</dbReference>
<protein>
    <submittedName>
        <fullName evidence="10">Retrotransposon protein</fullName>
    </submittedName>
</protein>